<dbReference type="PRINTS" id="PR00506">
    <property type="entry name" value="D21N6MTFRASE"/>
</dbReference>
<dbReference type="PIRSF" id="PIRSF015855">
    <property type="entry name" value="TypeIII_Mtase_mKpnI"/>
    <property type="match status" value="1"/>
</dbReference>
<comment type="similarity">
    <text evidence="1">Belongs to the N(4)/N(6)-methyltransferase family.</text>
</comment>
<evidence type="ECO:0000256" key="1">
    <source>
        <dbReference type="ARBA" id="ARBA00006594"/>
    </source>
</evidence>
<dbReference type="PROSITE" id="PS00092">
    <property type="entry name" value="N6_MTASE"/>
    <property type="match status" value="1"/>
</dbReference>
<dbReference type="EMBL" id="JAAMOZ010000001">
    <property type="protein sequence ID" value="NIH56058.1"/>
    <property type="molecule type" value="Genomic_DNA"/>
</dbReference>
<dbReference type="GO" id="GO:0032259">
    <property type="term" value="P:methylation"/>
    <property type="evidence" value="ECO:0007669"/>
    <property type="project" value="UniProtKB-KW"/>
</dbReference>
<dbReference type="SUPFAM" id="SSF53335">
    <property type="entry name" value="S-adenosyl-L-methionine-dependent methyltransferases"/>
    <property type="match status" value="1"/>
</dbReference>
<sequence length="627" mass="69871">MEKLRMTSPDLTEANIDKLAELFPTVITETLDADGNPQRAVDFDLLRQELSDHIVDGPQERYRLDWPGKRAAAFAANAPIAKSLRPIREESVDFDTTKNLFIEGDNLEALKLLQESYLGKVKLIYIDPPYNTGNDFIYDDDFAEDAESYLLRSGQARENGELLNANPESNGRFHSDWLDMMYPRLKLARSLLSDKGVLMVSIDDGEVAGLRLLLDELFGRGNFIGTLIHQRAKGGGNAKNLVRGHDYILTIARNIDSVEPLRRDKVVQGRTEIIDGVQYLIDDDVLRKTFGKYETGTERRCLYEEIVTYKGQAKKDEIDSQLEAGTLFLMPWKGGHIVAKRTPLNEAKSKLYSIIKVLSEEGTADLESLEMAGTFSYPKPVRLMRQLIQATASSPGDIVIDLFSGSASTVHGLFDQSVADGVPRSFIAMQIPEDLDVQLNSVSGPAESVARTGIEFTNSIGAPHTVAEISKERIRRAGSRASSEATKKSLALDTGFRVLRVDNSNRNAVLQSADTLEQLSIDTLVSSIRDDRSGLDLLFQVMLDWGLEPTMSIVQEDFPTYTLFNVEDGMLLACFDRNLTSEAIREMARRQPLRAVFRDDGFESDAARINAEQIFREVSPSTEVKAI</sequence>
<gene>
    <name evidence="6" type="ORF">FB473_000703</name>
</gene>
<dbReference type="InterPro" id="IPR029063">
    <property type="entry name" value="SAM-dependent_MTases_sf"/>
</dbReference>
<organism evidence="6 7">
    <name type="scientific">Brooklawnia cerclae</name>
    <dbReference type="NCBI Taxonomy" id="349934"/>
    <lineage>
        <taxon>Bacteria</taxon>
        <taxon>Bacillati</taxon>
        <taxon>Actinomycetota</taxon>
        <taxon>Actinomycetes</taxon>
        <taxon>Propionibacteriales</taxon>
        <taxon>Propionibacteriaceae</taxon>
        <taxon>Brooklawnia</taxon>
    </lineage>
</organism>
<evidence type="ECO:0000313" key="7">
    <source>
        <dbReference type="Proteomes" id="UP000749311"/>
    </source>
</evidence>
<comment type="caution">
    <text evidence="6">The sequence shown here is derived from an EMBL/GenBank/DDBJ whole genome shotgun (WGS) entry which is preliminary data.</text>
</comment>
<dbReference type="Gene3D" id="3.40.50.150">
    <property type="entry name" value="Vaccinia Virus protein VP39"/>
    <property type="match status" value="1"/>
</dbReference>
<keyword evidence="4" id="KW-0949">S-adenosyl-L-methionine</keyword>
<keyword evidence="2 6" id="KW-0489">Methyltransferase</keyword>
<accession>A0ABX0SCD7</accession>
<name>A0ABX0SCD7_9ACTN</name>
<evidence type="ECO:0000259" key="5">
    <source>
        <dbReference type="Pfam" id="PF01555"/>
    </source>
</evidence>
<proteinExistence type="inferred from homology"/>
<evidence type="ECO:0000256" key="3">
    <source>
        <dbReference type="ARBA" id="ARBA00022679"/>
    </source>
</evidence>
<dbReference type="InterPro" id="IPR002941">
    <property type="entry name" value="DNA_methylase_N4/N6"/>
</dbReference>
<keyword evidence="3 6" id="KW-0808">Transferase</keyword>
<protein>
    <submittedName>
        <fullName evidence="6">Adenine-specific DNA-methyltransferase</fullName>
        <ecNumber evidence="6">2.1.1.72</ecNumber>
    </submittedName>
</protein>
<feature type="domain" description="DNA methylase N-4/N-6" evidence="5">
    <location>
        <begin position="121"/>
        <end position="411"/>
    </location>
</feature>
<evidence type="ECO:0000256" key="4">
    <source>
        <dbReference type="ARBA" id="ARBA00022691"/>
    </source>
</evidence>
<dbReference type="GO" id="GO:0009007">
    <property type="term" value="F:site-specific DNA-methyltransferase (adenine-specific) activity"/>
    <property type="evidence" value="ECO:0007669"/>
    <property type="project" value="UniProtKB-EC"/>
</dbReference>
<dbReference type="Pfam" id="PF01555">
    <property type="entry name" value="N6_N4_Mtase"/>
    <property type="match status" value="1"/>
</dbReference>
<reference evidence="6 7" key="1">
    <citation type="submission" date="2020-02" db="EMBL/GenBank/DDBJ databases">
        <title>Sequencing the genomes of 1000 actinobacteria strains.</title>
        <authorList>
            <person name="Klenk H.-P."/>
        </authorList>
    </citation>
    <scope>NUCLEOTIDE SEQUENCE [LARGE SCALE GENOMIC DNA]</scope>
    <source>
        <strain evidence="6 7">DSM 19609</strain>
    </source>
</reference>
<evidence type="ECO:0000256" key="2">
    <source>
        <dbReference type="ARBA" id="ARBA00022603"/>
    </source>
</evidence>
<dbReference type="EC" id="2.1.1.72" evidence="6"/>
<evidence type="ECO:0000313" key="6">
    <source>
        <dbReference type="EMBL" id="NIH56058.1"/>
    </source>
</evidence>
<dbReference type="InterPro" id="IPR002295">
    <property type="entry name" value="N4/N6-MTase_EcoPI_Mod-like"/>
</dbReference>
<dbReference type="Proteomes" id="UP000749311">
    <property type="component" value="Unassembled WGS sequence"/>
</dbReference>
<keyword evidence="7" id="KW-1185">Reference proteome</keyword>
<dbReference type="InterPro" id="IPR002052">
    <property type="entry name" value="DNA_methylase_N6_adenine_CS"/>
</dbReference>
<dbReference type="RefSeq" id="WP_167164882.1">
    <property type="nucleotide sequence ID" value="NZ_BAAAOO010000002.1"/>
</dbReference>